<dbReference type="PROSITE" id="PS50199">
    <property type="entry name" value="ZF_RANBP2_2"/>
    <property type="match status" value="1"/>
</dbReference>
<accession>A0AAV1I129</accession>
<reference evidence="6 7" key="1">
    <citation type="submission" date="2023-10" db="EMBL/GenBank/DDBJ databases">
        <authorList>
            <person name="Maclean D."/>
            <person name="Macfadyen A."/>
        </authorList>
    </citation>
    <scope>NUCLEOTIDE SEQUENCE [LARGE SCALE GENOMIC DNA]</scope>
</reference>
<evidence type="ECO:0000256" key="3">
    <source>
        <dbReference type="ARBA" id="ARBA00022833"/>
    </source>
</evidence>
<protein>
    <recommendedName>
        <fullName evidence="5">RanBP2-type domain-containing protein</fullName>
    </recommendedName>
</protein>
<keyword evidence="3" id="KW-0862">Zinc</keyword>
<comment type="caution">
    <text evidence="6">The sequence shown here is derived from an EMBL/GenBank/DDBJ whole genome shotgun (WGS) entry which is preliminary data.</text>
</comment>
<dbReference type="EMBL" id="CAUYUE010000005">
    <property type="protein sequence ID" value="CAK0771648.1"/>
    <property type="molecule type" value="Genomic_DNA"/>
</dbReference>
<evidence type="ECO:0000256" key="2">
    <source>
        <dbReference type="ARBA" id="ARBA00022771"/>
    </source>
</evidence>
<feature type="domain" description="RanBP2-type" evidence="5">
    <location>
        <begin position="7"/>
        <end position="36"/>
    </location>
</feature>
<dbReference type="Gene3D" id="4.10.1060.10">
    <property type="entry name" value="Zinc finger, RanBP2-type"/>
    <property type="match status" value="1"/>
</dbReference>
<dbReference type="Pfam" id="PF00641">
    <property type="entry name" value="Zn_ribbon_RanBP"/>
    <property type="match status" value="1"/>
</dbReference>
<evidence type="ECO:0000313" key="7">
    <source>
        <dbReference type="Proteomes" id="UP001314263"/>
    </source>
</evidence>
<evidence type="ECO:0000256" key="4">
    <source>
        <dbReference type="PROSITE-ProRule" id="PRU00322"/>
    </source>
</evidence>
<gene>
    <name evidence="6" type="ORF">CVIRNUC_003882</name>
</gene>
<evidence type="ECO:0000313" key="6">
    <source>
        <dbReference type="EMBL" id="CAK0771648.1"/>
    </source>
</evidence>
<dbReference type="SMART" id="SM00547">
    <property type="entry name" value="ZnF_RBZ"/>
    <property type="match status" value="1"/>
</dbReference>
<dbReference type="AlphaFoldDB" id="A0AAV1I129"/>
<dbReference type="InterPro" id="IPR001876">
    <property type="entry name" value="Znf_RanBP2"/>
</dbReference>
<keyword evidence="2 4" id="KW-0863">Zinc-finger</keyword>
<evidence type="ECO:0000256" key="1">
    <source>
        <dbReference type="ARBA" id="ARBA00022723"/>
    </source>
</evidence>
<sequence>MGDIALIQEDWACERCTLFNPASSVICVVCGATDPLPEQTISRPARHGQDRPREQHSGAWYRAMGFLGTVAGSAAGAILSSTRGRACQGAGDHAIWMAFGAAAGIEVLQFVRHVGARTKHLREDIQRRLSRPQWGPRRLRWRNPAYFREYLTYERDELPWMQRHSSQAARLLTAIQQGVAPDRRVEQLHLLQRFLRLHRQAYERTGDPGMGREAMKAARYSLTLLHRMSYDELYNYHQDFGGLSMAQGVPAEAMKSLPSTTVRVLKGLPSIAGKEASTCPICLEDFVRGQRVAELLQGLAGIKLHKPAVL</sequence>
<organism evidence="6 7">
    <name type="scientific">Coccomyxa viridis</name>
    <dbReference type="NCBI Taxonomy" id="1274662"/>
    <lineage>
        <taxon>Eukaryota</taxon>
        <taxon>Viridiplantae</taxon>
        <taxon>Chlorophyta</taxon>
        <taxon>core chlorophytes</taxon>
        <taxon>Trebouxiophyceae</taxon>
        <taxon>Trebouxiophyceae incertae sedis</taxon>
        <taxon>Coccomyxaceae</taxon>
        <taxon>Coccomyxa</taxon>
    </lineage>
</organism>
<keyword evidence="7" id="KW-1185">Reference proteome</keyword>
<evidence type="ECO:0000259" key="5">
    <source>
        <dbReference type="PROSITE" id="PS50199"/>
    </source>
</evidence>
<dbReference type="PROSITE" id="PS01358">
    <property type="entry name" value="ZF_RANBP2_1"/>
    <property type="match status" value="1"/>
</dbReference>
<dbReference type="Proteomes" id="UP001314263">
    <property type="component" value="Unassembled WGS sequence"/>
</dbReference>
<proteinExistence type="predicted"/>
<keyword evidence="1" id="KW-0479">Metal-binding</keyword>
<dbReference type="GO" id="GO:0008270">
    <property type="term" value="F:zinc ion binding"/>
    <property type="evidence" value="ECO:0007669"/>
    <property type="project" value="UniProtKB-KW"/>
</dbReference>
<name>A0AAV1I129_9CHLO</name>